<evidence type="ECO:0000256" key="8">
    <source>
        <dbReference type="PROSITE-ProRule" id="PRU00433"/>
    </source>
</evidence>
<dbReference type="EMBL" id="JACLAU010000073">
    <property type="protein sequence ID" value="MBC2653698.1"/>
    <property type="molecule type" value="Genomic_DNA"/>
</dbReference>
<evidence type="ECO:0000256" key="3">
    <source>
        <dbReference type="ARBA" id="ARBA00022617"/>
    </source>
</evidence>
<dbReference type="PROSITE" id="PS51007">
    <property type="entry name" value="CYTC"/>
    <property type="match status" value="1"/>
</dbReference>
<dbReference type="InterPro" id="IPR036909">
    <property type="entry name" value="Cyt_c-like_dom_sf"/>
</dbReference>
<dbReference type="GO" id="GO:0020037">
    <property type="term" value="F:heme binding"/>
    <property type="evidence" value="ECO:0007669"/>
    <property type="project" value="InterPro"/>
</dbReference>
<dbReference type="InterPro" id="IPR008168">
    <property type="entry name" value="Cyt_C_IC"/>
</dbReference>
<feature type="domain" description="Cytochrome c" evidence="10">
    <location>
        <begin position="62"/>
        <end position="142"/>
    </location>
</feature>
<evidence type="ECO:0000256" key="1">
    <source>
        <dbReference type="ARBA" id="ARBA00001926"/>
    </source>
</evidence>
<dbReference type="PRINTS" id="PR00605">
    <property type="entry name" value="CYTCHROMECIC"/>
</dbReference>
<keyword evidence="7 8" id="KW-0408">Iron</keyword>
<dbReference type="InterPro" id="IPR009056">
    <property type="entry name" value="Cyt_c-like_dom"/>
</dbReference>
<organism evidence="11 12">
    <name type="scientific">Novosphingobium aerophilum</name>
    <dbReference type="NCBI Taxonomy" id="2839843"/>
    <lineage>
        <taxon>Bacteria</taxon>
        <taxon>Pseudomonadati</taxon>
        <taxon>Pseudomonadota</taxon>
        <taxon>Alphaproteobacteria</taxon>
        <taxon>Sphingomonadales</taxon>
        <taxon>Sphingomonadaceae</taxon>
        <taxon>Novosphingobium</taxon>
    </lineage>
</organism>
<dbReference type="GO" id="GO:0009055">
    <property type="term" value="F:electron transfer activity"/>
    <property type="evidence" value="ECO:0007669"/>
    <property type="project" value="InterPro"/>
</dbReference>
<dbReference type="InterPro" id="IPR051459">
    <property type="entry name" value="Cytochrome_c-type_DH"/>
</dbReference>
<keyword evidence="9" id="KW-0732">Signal</keyword>
<keyword evidence="5 8" id="KW-0479">Metal-binding</keyword>
<name>A0A7X1FB26_9SPHN</name>
<accession>A0A7X1FB26</accession>
<feature type="chain" id="PRO_5030981568" evidence="9">
    <location>
        <begin position="31"/>
        <end position="159"/>
    </location>
</feature>
<reference evidence="11 12" key="1">
    <citation type="submission" date="2020-08" db="EMBL/GenBank/DDBJ databases">
        <title>The genome sequence of Novosphingobium flavum 4Y4.</title>
        <authorList>
            <person name="Liu Y."/>
        </authorList>
    </citation>
    <scope>NUCLEOTIDE SEQUENCE [LARGE SCALE GENOMIC DNA]</scope>
    <source>
        <strain evidence="11 12">4Y4</strain>
    </source>
</reference>
<sequence length="159" mass="16360">MTTKTLILGVGALIAAGTFGLSALAQSAWAQSAGEAMSASVLAGTGSKPGDADGAFVTMSKFSEPDGEKMYRRVCAGCHMPDATGVSTGAGFYPALAANTNLSASGYPVYVLLKGKNGMPAVGAMMSDQQVADVVNYVRSHFGNRYKDVVKPEDVKAVR</sequence>
<proteinExistence type="predicted"/>
<comment type="caution">
    <text evidence="11">The sequence shown here is derived from an EMBL/GenBank/DDBJ whole genome shotgun (WGS) entry which is preliminary data.</text>
</comment>
<protein>
    <submittedName>
        <fullName evidence="11">Cytochrome c</fullName>
    </submittedName>
</protein>
<dbReference type="AlphaFoldDB" id="A0A7X1FB26"/>
<evidence type="ECO:0000256" key="6">
    <source>
        <dbReference type="ARBA" id="ARBA00022982"/>
    </source>
</evidence>
<dbReference type="GO" id="GO:0005506">
    <property type="term" value="F:iron ion binding"/>
    <property type="evidence" value="ECO:0007669"/>
    <property type="project" value="InterPro"/>
</dbReference>
<dbReference type="Gene3D" id="1.10.760.10">
    <property type="entry name" value="Cytochrome c-like domain"/>
    <property type="match status" value="1"/>
</dbReference>
<evidence type="ECO:0000256" key="9">
    <source>
        <dbReference type="SAM" id="SignalP"/>
    </source>
</evidence>
<keyword evidence="12" id="KW-1185">Reference proteome</keyword>
<evidence type="ECO:0000259" key="10">
    <source>
        <dbReference type="PROSITE" id="PS51007"/>
    </source>
</evidence>
<evidence type="ECO:0000313" key="11">
    <source>
        <dbReference type="EMBL" id="MBC2653698.1"/>
    </source>
</evidence>
<keyword evidence="4" id="KW-0679">Respiratory chain</keyword>
<evidence type="ECO:0000256" key="7">
    <source>
        <dbReference type="ARBA" id="ARBA00023004"/>
    </source>
</evidence>
<keyword evidence="3 8" id="KW-0349">Heme</keyword>
<evidence type="ECO:0000256" key="5">
    <source>
        <dbReference type="ARBA" id="ARBA00022723"/>
    </source>
</evidence>
<evidence type="ECO:0000256" key="4">
    <source>
        <dbReference type="ARBA" id="ARBA00022660"/>
    </source>
</evidence>
<dbReference type="Pfam" id="PF13442">
    <property type="entry name" value="Cytochrome_CBB3"/>
    <property type="match status" value="1"/>
</dbReference>
<dbReference type="SUPFAM" id="SSF46626">
    <property type="entry name" value="Cytochrome c"/>
    <property type="match status" value="1"/>
</dbReference>
<dbReference type="PANTHER" id="PTHR35008:SF9">
    <property type="entry name" value="CYTOCHROME C DOMAIN-CONTAINING PROTEIN"/>
    <property type="match status" value="1"/>
</dbReference>
<evidence type="ECO:0000313" key="12">
    <source>
        <dbReference type="Proteomes" id="UP000520156"/>
    </source>
</evidence>
<dbReference type="PANTHER" id="PTHR35008">
    <property type="entry name" value="BLL4482 PROTEIN-RELATED"/>
    <property type="match status" value="1"/>
</dbReference>
<evidence type="ECO:0000256" key="2">
    <source>
        <dbReference type="ARBA" id="ARBA00022448"/>
    </source>
</evidence>
<dbReference type="Proteomes" id="UP000520156">
    <property type="component" value="Unassembled WGS sequence"/>
</dbReference>
<keyword evidence="6" id="KW-0249">Electron transport</keyword>
<dbReference type="RefSeq" id="WP_185685068.1">
    <property type="nucleotide sequence ID" value="NZ_JACLAU010000073.1"/>
</dbReference>
<gene>
    <name evidence="11" type="ORF">H7F49_18625</name>
</gene>
<keyword evidence="2" id="KW-0813">Transport</keyword>
<comment type="cofactor">
    <cofactor evidence="1">
        <name>heme c</name>
        <dbReference type="ChEBI" id="CHEBI:61717"/>
    </cofactor>
</comment>
<feature type="signal peptide" evidence="9">
    <location>
        <begin position="1"/>
        <end position="30"/>
    </location>
</feature>